<dbReference type="PANTHER" id="PTHR43104">
    <property type="entry name" value="L-2-HYDROXYGLUTARATE DEHYDROGENASE, MITOCHONDRIAL"/>
    <property type="match status" value="1"/>
</dbReference>
<comment type="caution">
    <text evidence="7">The sequence shown here is derived from an EMBL/GenBank/DDBJ whole genome shotgun (WGS) entry which is preliminary data.</text>
</comment>
<evidence type="ECO:0000256" key="4">
    <source>
        <dbReference type="ARBA" id="ARBA00023002"/>
    </source>
</evidence>
<evidence type="ECO:0000313" key="7">
    <source>
        <dbReference type="EMBL" id="MFG6466979.1"/>
    </source>
</evidence>
<evidence type="ECO:0000259" key="6">
    <source>
        <dbReference type="Pfam" id="PF01266"/>
    </source>
</evidence>
<reference evidence="7 8" key="1">
    <citation type="submission" date="2024-08" db="EMBL/GenBank/DDBJ databases">
        <authorList>
            <person name="Lu H."/>
        </authorList>
    </citation>
    <scope>NUCLEOTIDE SEQUENCE [LARGE SCALE GENOMIC DNA]</scope>
    <source>
        <strain evidence="7 8">BYS87W</strain>
    </source>
</reference>
<keyword evidence="3" id="KW-0274">FAD</keyword>
<comment type="cofactor">
    <cofactor evidence="1">
        <name>FAD</name>
        <dbReference type="ChEBI" id="CHEBI:57692"/>
    </cofactor>
</comment>
<dbReference type="RefSeq" id="WP_394384216.1">
    <property type="nucleotide sequence ID" value="NZ_JBIGIB010000002.1"/>
</dbReference>
<evidence type="ECO:0000256" key="1">
    <source>
        <dbReference type="ARBA" id="ARBA00001974"/>
    </source>
</evidence>
<dbReference type="InterPro" id="IPR006076">
    <property type="entry name" value="FAD-dep_OxRdtase"/>
</dbReference>
<organism evidence="7 8">
    <name type="scientific">Pelomonas baiyunensis</name>
    <dbReference type="NCBI Taxonomy" id="3299026"/>
    <lineage>
        <taxon>Bacteria</taxon>
        <taxon>Pseudomonadati</taxon>
        <taxon>Pseudomonadota</taxon>
        <taxon>Betaproteobacteria</taxon>
        <taxon>Burkholderiales</taxon>
        <taxon>Sphaerotilaceae</taxon>
        <taxon>Roseateles</taxon>
    </lineage>
</organism>
<dbReference type="SUPFAM" id="SSF51905">
    <property type="entry name" value="FAD/NAD(P)-binding domain"/>
    <property type="match status" value="1"/>
</dbReference>
<gene>
    <name evidence="7" type="ORF">ACG01O_10215</name>
</gene>
<dbReference type="Gene3D" id="3.50.50.60">
    <property type="entry name" value="FAD/NAD(P)-binding domain"/>
    <property type="match status" value="1"/>
</dbReference>
<dbReference type="Gene3D" id="3.30.9.10">
    <property type="entry name" value="D-Amino Acid Oxidase, subunit A, domain 2"/>
    <property type="match status" value="1"/>
</dbReference>
<keyword evidence="4" id="KW-0560">Oxidoreductase</keyword>
<sequence>MPLDTVDAVVIGAGVVGLAVARALAQHGRQVVILEAASQFGTGISSRNSEVIHAGLYNSPHSLKTQLCIEGRGLLYAYCEARHIPHRRCGKLVVATRTQDLPRLEALAAAGAANGVDDLALLPAEAAMAREPALRVTGALWSPSSGIVDSHALMLSLLADAEAAGAVLALNSAVTGGGADGTGWWLEVSGTAQLRATTVVNAAGLFAAQVSAALGVPAPELRFAQGHYFALPGRAPFRHLVYPLPVEGGLGVHLTLDLAGQARFGPDVQWLPTRDPASLDYRVDTSRRPAFEAEVRQYWPGLPEGALQPAYSGIRPKLSGPGEPAADFRLDADRPGLIQLLGVESPGLTASLALADWVAARAG</sequence>
<evidence type="ECO:0000256" key="3">
    <source>
        <dbReference type="ARBA" id="ARBA00022827"/>
    </source>
</evidence>
<evidence type="ECO:0000256" key="5">
    <source>
        <dbReference type="ARBA" id="ARBA00037941"/>
    </source>
</evidence>
<proteinExistence type="inferred from homology"/>
<name>A0ABW7GYC3_9BURK</name>
<dbReference type="InterPro" id="IPR036188">
    <property type="entry name" value="FAD/NAD-bd_sf"/>
</dbReference>
<accession>A0ABW7GYC3</accession>
<dbReference type="EMBL" id="JBIGIB010000002">
    <property type="protein sequence ID" value="MFG6466979.1"/>
    <property type="molecule type" value="Genomic_DNA"/>
</dbReference>
<keyword evidence="2" id="KW-0285">Flavoprotein</keyword>
<comment type="similarity">
    <text evidence="5">Belongs to the L2HGDH family.</text>
</comment>
<feature type="domain" description="FAD dependent oxidoreductase" evidence="6">
    <location>
        <begin position="7"/>
        <end position="361"/>
    </location>
</feature>
<evidence type="ECO:0000256" key="2">
    <source>
        <dbReference type="ARBA" id="ARBA00022630"/>
    </source>
</evidence>
<dbReference type="PANTHER" id="PTHR43104:SF4">
    <property type="entry name" value="L-2-HYDROXYGLUTARATE DEHYDROGENASE, MITOCHONDRIAL"/>
    <property type="match status" value="1"/>
</dbReference>
<keyword evidence="8" id="KW-1185">Reference proteome</keyword>
<evidence type="ECO:0000313" key="8">
    <source>
        <dbReference type="Proteomes" id="UP001606303"/>
    </source>
</evidence>
<dbReference type="Pfam" id="PF01266">
    <property type="entry name" value="DAO"/>
    <property type="match status" value="1"/>
</dbReference>
<protein>
    <submittedName>
        <fullName evidence="7">NAD(P)/FAD-dependent oxidoreductase</fullName>
    </submittedName>
</protein>
<dbReference type="Proteomes" id="UP001606303">
    <property type="component" value="Unassembled WGS sequence"/>
</dbReference>